<dbReference type="InterPro" id="IPR011635">
    <property type="entry name" value="CARDB"/>
</dbReference>
<dbReference type="Gene3D" id="1.50.10.20">
    <property type="match status" value="1"/>
</dbReference>
<sequence>MNKLLNTIVHGISACAFLLCASASSQAQVATRPEVTLGAQWLASQVKVDGSLASEPQSVATSLQVRTEVAQTLKLFGAIPSHLTDAISLETEDNTEYLSRQIIALVAAGQGGSTLNNTVSALVAKQNLNGGFGGALGYASNPLDTAWALLAFHASGQTTSVPTALDFLKSTQLANGSFSIAKNADPYTSAYVLAALQLYASSYPLNTTIESVTNYLVSQQTAPGVWNNSPWLTAIVYSALHNFIALEPTASAVKNYLVGSQQINGSWSGDPYGTALILRALSLSDIAPNNPTQATIQGKAVDAQTGQPLAGVTIALSGAMTGSTNTGTDGVFIFSSLTPGTYGFTISMPSYGTLTTSTIVKAGQTLDLGTTQLSKIQNATTGTVRGSIKDATTGQPLAGVTVTVTGLGASSLTDVTGIYQIANVPAGPVALQATKTGFATASASNTLSAGGILIFSPALSVVSTPLTSSTVQGTIIDAVTGMPLAGVAVTISGANSGNTVSNVQGVYSLAGLMPGMQTIVMQLAGYDMVTGSGILEKNSILTFSPKLYATATSPPDANKSGVTGIVIDAGTNAPIANASITLTVDGQVQNFASGTDGRFIVKGITGAKATIGYVMPSYQGATIEVVLQPMQMLDLGQVRLRLDKVEQLSPDLTVRSVSRASAVTDTQNLQVSGSVKAKIANIGTAAGSAGVEVIAFLDVNRNGIFNSDVDQILGRSTMPILDVKAEVDVTIPVRGTLPFRDAPIHVWVDSTQSVIETNENNNTSSTAVAAEIKPDIGTFEPVLKWHWKGSTLFPTHNSVEMAPVVMHTHDNNGDGKINAKDTPNIAFMTFNWNNWNAPGVFRIIDGRNGSDLVAVQNPNDIALSGWPSIAAADLNGDGLVDFLIPTQDGRLVSLNNNGQFNWVANLPTNNSMYYTFGGPNIVDLDGEGHPSILFGPYVLNSDGTLRWKAQGSNVGGQNSIDYGTIAADLDLDGYPEVIIGAQAYDRNGTLLWNNSIGDGLTAVGNFNSDPNPEVVLVSKGRVYLLDHLGKIIWGPVYLPGGGNGGPPTIADFNGDGKPGIGVAGAGMYTVFRADGSILWSTPVQDYSSSRTGSTVFDFDGNGTAEVVYSDETKLHIFNGSTGATVFEQPTKSSTAAEYPVVVDLDNDHHADLIVPASSGTHSGIRVFRDAHNSWVNTRSIWNQYAYHITNINDDGTVPRKELNSWKANNTYRLNARLGESATAVPDVTTSFIRISDHGGQTPSSITVRVGNASSLVLNAGVKVAFYNGPPASAGALIDTIATSRDLESGEFEDVTLSYAGSLSGVSTLTIVADDDGTGKNSLTDFDRSNNTVSKQLSALPGSFTLAVSTDKTSYSAGTDVQIMAPVSNHGSFDGSVRARFVIQSIDGVQVMTLPVQTVQVARGGQQSVVQTWNTGAIFAGPYQVKAQLIDDNDIPYAETSSAFSITSAIIALNANLSSDKQIYQPYDTVKLTDRLINMTSNVLLNDLQVTTSVRNPDGTQRFIKTESLIQLAQGHIKDYVYTLPLVMGASGVYSAELTVHSINGSLMAQTSTSFKVASSADAGSGLSGVITVAQKQVSQGDAVVFDFSATNKGNSALVDLPLKVSIVDPAAQKILAEFPYTQTLSVGGNYTAASNWVSTGASGAKYVAVLSAMVGGKTLTLAQDGFELTSARVKLDITQQASAWQNLLVYSACKRAADDVLGQCGAKTIPIESAASLASCDNTRATALNTYLNRLSVAHKVTSSPVEFLQNLRSGLYNSYWISNGATAMLEPTVSEVSAAVYRGHGLLIDGLSDSRNLQLTQCAGINYQGKYTVADQMLNITGDLLNPSTGNFRITALPVKLSAINGATAQAKLGTSPMTDGIISGLYGSGKTLTYSFDLAETLRAQTQESRWLALTQKSFGYLEPAITNSNQYSAGQIFTVVSKIKNEGQAAELQLSQTLPVGAQIIATEPAANQAGTTATWRLNLLANVEQEFKLRLRAPDTPGNASIVTTTSVIKDTVATVFKTQNFDIVVESADQLLTQLISRVTDLSLTTPEQLAAQRTILAELNRTKLALAATRFDEALRLLLTVQSRIKLIDSGGIQPSALAHLIGAVEWQRVK</sequence>
<evidence type="ECO:0000313" key="5">
    <source>
        <dbReference type="Proteomes" id="UP000624279"/>
    </source>
</evidence>
<dbReference type="InterPro" id="IPR008930">
    <property type="entry name" value="Terpenoid_cyclase/PrenylTrfase"/>
</dbReference>
<dbReference type="SUPFAM" id="SSF48239">
    <property type="entry name" value="Terpenoid cyclases/Protein prenyltransferases"/>
    <property type="match status" value="1"/>
</dbReference>
<evidence type="ECO:0000256" key="1">
    <source>
        <dbReference type="ARBA" id="ARBA00022729"/>
    </source>
</evidence>
<proteinExistence type="predicted"/>
<evidence type="ECO:0000313" key="4">
    <source>
        <dbReference type="EMBL" id="MBC3873736.1"/>
    </source>
</evidence>
<feature type="chain" id="PRO_5046855076" evidence="2">
    <location>
        <begin position="28"/>
        <end position="2101"/>
    </location>
</feature>
<feature type="signal peptide" evidence="2">
    <location>
        <begin position="1"/>
        <end position="27"/>
    </location>
</feature>
<evidence type="ECO:0000256" key="2">
    <source>
        <dbReference type="SAM" id="SignalP"/>
    </source>
</evidence>
<organism evidence="4 5">
    <name type="scientific">Undibacterium flavidum</name>
    <dbReference type="NCBI Taxonomy" id="2762297"/>
    <lineage>
        <taxon>Bacteria</taxon>
        <taxon>Pseudomonadati</taxon>
        <taxon>Pseudomonadota</taxon>
        <taxon>Betaproteobacteria</taxon>
        <taxon>Burkholderiales</taxon>
        <taxon>Oxalobacteraceae</taxon>
        <taxon>Undibacterium</taxon>
    </lineage>
</organism>
<dbReference type="CDD" id="cd00688">
    <property type="entry name" value="ISOPREN_C2_like"/>
    <property type="match status" value="1"/>
</dbReference>
<dbReference type="InterPro" id="IPR013783">
    <property type="entry name" value="Ig-like_fold"/>
</dbReference>
<dbReference type="SUPFAM" id="SSF69318">
    <property type="entry name" value="Integrin alpha N-terminal domain"/>
    <property type="match status" value="1"/>
</dbReference>
<dbReference type="InterPro" id="IPR028994">
    <property type="entry name" value="Integrin_alpha_N"/>
</dbReference>
<gene>
    <name evidence="4" type="ORF">H8K55_09060</name>
</gene>
<protein>
    <submittedName>
        <fullName evidence="4">Carboxypeptidase regulatory-like domain-containing protein</fullName>
    </submittedName>
</protein>
<dbReference type="Pfam" id="PF07705">
    <property type="entry name" value="CARDB"/>
    <property type="match status" value="1"/>
</dbReference>
<dbReference type="Gene3D" id="2.60.40.1120">
    <property type="entry name" value="Carboxypeptidase-like, regulatory domain"/>
    <property type="match status" value="4"/>
</dbReference>
<dbReference type="RefSeq" id="WP_186941769.1">
    <property type="nucleotide sequence ID" value="NZ_JACOGA010000007.1"/>
</dbReference>
<reference evidence="4 5" key="1">
    <citation type="submission" date="2020-08" db="EMBL/GenBank/DDBJ databases">
        <title>Novel species isolated from subtropical streams in China.</title>
        <authorList>
            <person name="Lu H."/>
        </authorList>
    </citation>
    <scope>NUCLEOTIDE SEQUENCE [LARGE SCALE GENOMIC DNA]</scope>
    <source>
        <strain evidence="4 5">LX15W</strain>
    </source>
</reference>
<dbReference type="Proteomes" id="UP000624279">
    <property type="component" value="Unassembled WGS sequence"/>
</dbReference>
<dbReference type="InterPro" id="IPR013784">
    <property type="entry name" value="Carb-bd-like_fold"/>
</dbReference>
<dbReference type="SUPFAM" id="SSF49452">
    <property type="entry name" value="Starch-binding domain-like"/>
    <property type="match status" value="2"/>
</dbReference>
<dbReference type="Gene3D" id="2.60.40.10">
    <property type="entry name" value="Immunoglobulins"/>
    <property type="match status" value="3"/>
</dbReference>
<name>A0ABR6YAW8_9BURK</name>
<evidence type="ECO:0000259" key="3">
    <source>
        <dbReference type="Pfam" id="PF07705"/>
    </source>
</evidence>
<feature type="domain" description="CARDB" evidence="3">
    <location>
        <begin position="649"/>
        <end position="765"/>
    </location>
</feature>
<dbReference type="SUPFAM" id="SSF49464">
    <property type="entry name" value="Carboxypeptidase regulatory domain-like"/>
    <property type="match status" value="2"/>
</dbReference>
<dbReference type="PROSITE" id="PS51257">
    <property type="entry name" value="PROKAR_LIPOPROTEIN"/>
    <property type="match status" value="1"/>
</dbReference>
<keyword evidence="5" id="KW-1185">Reference proteome</keyword>
<dbReference type="EMBL" id="JACOGA010000007">
    <property type="protein sequence ID" value="MBC3873736.1"/>
    <property type="molecule type" value="Genomic_DNA"/>
</dbReference>
<accession>A0ABR6YAW8</accession>
<keyword evidence="1 2" id="KW-0732">Signal</keyword>
<dbReference type="Pfam" id="PF13620">
    <property type="entry name" value="CarboxypepD_reg"/>
    <property type="match status" value="4"/>
</dbReference>
<comment type="caution">
    <text evidence="4">The sequence shown here is derived from an EMBL/GenBank/DDBJ whole genome shotgun (WGS) entry which is preliminary data.</text>
</comment>
<dbReference type="InterPro" id="IPR008969">
    <property type="entry name" value="CarboxyPept-like_regulatory"/>
</dbReference>
<dbReference type="Pfam" id="PF13517">
    <property type="entry name" value="FG-GAP_3"/>
    <property type="match status" value="2"/>
</dbReference>
<dbReference type="InterPro" id="IPR013517">
    <property type="entry name" value="FG-GAP"/>
</dbReference>